<feature type="compositionally biased region" description="Polar residues" evidence="5">
    <location>
        <begin position="1"/>
        <end position="10"/>
    </location>
</feature>
<dbReference type="InterPro" id="IPR017871">
    <property type="entry name" value="ABC_transporter-like_CS"/>
</dbReference>
<dbReference type="InterPro" id="IPR003439">
    <property type="entry name" value="ABC_transporter-like_ATP-bd"/>
</dbReference>
<comment type="similarity">
    <text evidence="1">Belongs to the ABC transporter superfamily.</text>
</comment>
<keyword evidence="3" id="KW-0547">Nucleotide-binding</keyword>
<sequence length="304" mass="32272">MSGVSPNGGVSQDGGVSTGGVSGPAGGRPLLELTGIRKEFGRGSRRVAAVDGVSLTVYEGETLALVGESGCGKTTLTRLLLRLAEPTAGTVSFAGRDLAALSAGELRRVRREMQVVLQDPYSSMNPRMRIADIVAEPLITHDPGLRGRRGGARARLRERVGELLRSVGLDAGVQDRYPHEFSGGQRQRVSIARALALSPRLVVLDEPTSALDVSVQAAVLDLLAELQRVHGLTYVFVSHNLAVVRQVADRVAVMRAGRLVEVGEAAAVFTAPRDPYTRELLDAVPVPDPRGARERRAARTAVPG</sequence>
<protein>
    <submittedName>
        <fullName evidence="7">ATP-binding cassette domain-containing protein</fullName>
    </submittedName>
</protein>
<proteinExistence type="inferred from homology"/>
<evidence type="ECO:0000256" key="2">
    <source>
        <dbReference type="ARBA" id="ARBA00022448"/>
    </source>
</evidence>
<dbReference type="InterPro" id="IPR050319">
    <property type="entry name" value="ABC_transp_ATP-bind"/>
</dbReference>
<dbReference type="CDD" id="cd03257">
    <property type="entry name" value="ABC_NikE_OppD_transporters"/>
    <property type="match status" value="1"/>
</dbReference>
<keyword evidence="2" id="KW-0813">Transport</keyword>
<dbReference type="Proteomes" id="UP001499884">
    <property type="component" value="Unassembled WGS sequence"/>
</dbReference>
<dbReference type="InterPro" id="IPR003593">
    <property type="entry name" value="AAA+_ATPase"/>
</dbReference>
<feature type="region of interest" description="Disordered" evidence="5">
    <location>
        <begin position="1"/>
        <end position="28"/>
    </location>
</feature>
<accession>A0ABP7FXV6</accession>
<dbReference type="EMBL" id="BAABEP010000051">
    <property type="protein sequence ID" value="GAA3750442.1"/>
    <property type="molecule type" value="Genomic_DNA"/>
</dbReference>
<evidence type="ECO:0000256" key="3">
    <source>
        <dbReference type="ARBA" id="ARBA00022741"/>
    </source>
</evidence>
<keyword evidence="8" id="KW-1185">Reference proteome</keyword>
<name>A0ABP7FXV6_9ACTN</name>
<reference evidence="8" key="1">
    <citation type="journal article" date="2019" name="Int. J. Syst. Evol. Microbiol.">
        <title>The Global Catalogue of Microorganisms (GCM) 10K type strain sequencing project: providing services to taxonomists for standard genome sequencing and annotation.</title>
        <authorList>
            <consortium name="The Broad Institute Genomics Platform"/>
            <consortium name="The Broad Institute Genome Sequencing Center for Infectious Disease"/>
            <person name="Wu L."/>
            <person name="Ma J."/>
        </authorList>
    </citation>
    <scope>NUCLEOTIDE SEQUENCE [LARGE SCALE GENOMIC DNA]</scope>
    <source>
        <strain evidence="8">JCM 30846</strain>
    </source>
</reference>
<dbReference type="InterPro" id="IPR013563">
    <property type="entry name" value="Oligopep_ABC_C"/>
</dbReference>
<evidence type="ECO:0000256" key="1">
    <source>
        <dbReference type="ARBA" id="ARBA00005417"/>
    </source>
</evidence>
<organism evidence="7 8">
    <name type="scientific">Streptomyces tremellae</name>
    <dbReference type="NCBI Taxonomy" id="1124239"/>
    <lineage>
        <taxon>Bacteria</taxon>
        <taxon>Bacillati</taxon>
        <taxon>Actinomycetota</taxon>
        <taxon>Actinomycetes</taxon>
        <taxon>Kitasatosporales</taxon>
        <taxon>Streptomycetaceae</taxon>
        <taxon>Streptomyces</taxon>
    </lineage>
</organism>
<dbReference type="PANTHER" id="PTHR43776:SF7">
    <property type="entry name" value="D,D-DIPEPTIDE TRANSPORT ATP-BINDING PROTEIN DDPF-RELATED"/>
    <property type="match status" value="1"/>
</dbReference>
<dbReference type="GO" id="GO:0005524">
    <property type="term" value="F:ATP binding"/>
    <property type="evidence" value="ECO:0007669"/>
    <property type="project" value="UniProtKB-KW"/>
</dbReference>
<evidence type="ECO:0000256" key="5">
    <source>
        <dbReference type="SAM" id="MobiDB-lite"/>
    </source>
</evidence>
<evidence type="ECO:0000259" key="6">
    <source>
        <dbReference type="PROSITE" id="PS50893"/>
    </source>
</evidence>
<dbReference type="RefSeq" id="WP_345652591.1">
    <property type="nucleotide sequence ID" value="NZ_BAABEP010000051.1"/>
</dbReference>
<feature type="compositionally biased region" description="Gly residues" evidence="5">
    <location>
        <begin position="16"/>
        <end position="26"/>
    </location>
</feature>
<evidence type="ECO:0000313" key="7">
    <source>
        <dbReference type="EMBL" id="GAA3750442.1"/>
    </source>
</evidence>
<dbReference type="SUPFAM" id="SSF52540">
    <property type="entry name" value="P-loop containing nucleoside triphosphate hydrolases"/>
    <property type="match status" value="1"/>
</dbReference>
<dbReference type="PANTHER" id="PTHR43776">
    <property type="entry name" value="TRANSPORT ATP-BINDING PROTEIN"/>
    <property type="match status" value="1"/>
</dbReference>
<dbReference type="PROSITE" id="PS00211">
    <property type="entry name" value="ABC_TRANSPORTER_1"/>
    <property type="match status" value="1"/>
</dbReference>
<feature type="domain" description="ABC transporter" evidence="6">
    <location>
        <begin position="31"/>
        <end position="281"/>
    </location>
</feature>
<gene>
    <name evidence="7" type="ORF">GCM10023082_53160</name>
</gene>
<dbReference type="Gene3D" id="3.40.50.300">
    <property type="entry name" value="P-loop containing nucleotide triphosphate hydrolases"/>
    <property type="match status" value="1"/>
</dbReference>
<comment type="caution">
    <text evidence="7">The sequence shown here is derived from an EMBL/GenBank/DDBJ whole genome shotgun (WGS) entry which is preliminary data.</text>
</comment>
<dbReference type="PROSITE" id="PS50893">
    <property type="entry name" value="ABC_TRANSPORTER_2"/>
    <property type="match status" value="1"/>
</dbReference>
<keyword evidence="4 7" id="KW-0067">ATP-binding</keyword>
<dbReference type="InterPro" id="IPR027417">
    <property type="entry name" value="P-loop_NTPase"/>
</dbReference>
<evidence type="ECO:0000313" key="8">
    <source>
        <dbReference type="Proteomes" id="UP001499884"/>
    </source>
</evidence>
<dbReference type="SMART" id="SM00382">
    <property type="entry name" value="AAA"/>
    <property type="match status" value="1"/>
</dbReference>
<dbReference type="Pfam" id="PF08352">
    <property type="entry name" value="oligo_HPY"/>
    <property type="match status" value="1"/>
</dbReference>
<dbReference type="Pfam" id="PF00005">
    <property type="entry name" value="ABC_tran"/>
    <property type="match status" value="1"/>
</dbReference>
<evidence type="ECO:0000256" key="4">
    <source>
        <dbReference type="ARBA" id="ARBA00022840"/>
    </source>
</evidence>